<dbReference type="InterPro" id="IPR050600">
    <property type="entry name" value="SETD3_SETD6_MTase"/>
</dbReference>
<evidence type="ECO:0000313" key="2">
    <source>
        <dbReference type="EMBL" id="EJK57852.1"/>
    </source>
</evidence>
<dbReference type="PANTHER" id="PTHR13271:SF34">
    <property type="entry name" value="N-LYSINE METHYLTRANSFERASE SETD6"/>
    <property type="match status" value="1"/>
</dbReference>
<sequence>MRGVFVVALPYYLAARVESFNGVKSNQSAGVHPHKFVWQRTLENSPNSFVHPSVDLAIRPPSNGGTGIVAKDVLAEGSVALSLSLHEIGMIDARSILDGFDAGEDDDAVLSMLSDMWKNEVKHAKDKEVSEDGKRLAVLAGCLAHLQLTRFKDKTAWTSNEVNEGHALRESRRLGPFLDAMPLLPTPDGTNPMPTHYLYWSDDEIQMLLAGTFGLTRARENRAGIGLVLRQWSPSFLKEHSTLGQTAILNSVFSSFASVMSRSFGDDVGRDLDGKGRMLVPVVDMLNHDTEDPNVHWTWHVKDDEDEISQGKGDILVTALRDIKAGEELLKCYGWRPSWDIASSYGFVPALNNERWDCAVIPLFPPILDLEPDEISPPTSACKDETRVDMLLESNYGPLVKGVLAAVNAASEIRARQDGGNEEVAHVGERPDQLRRVEVVSLFRPAPANVDIDFAFPRRQPCVVIGTKIQSESCKSDNSLHHKEAIDAVIPAFKAAASAMEQLRRNHREGNTEPISAAQMAKAAASLDTSKDWDTLGIELLEAGIRDRIDTLVQEGRAANAWLATSVAGNSKEREMRAGMAQDVRSSELAVLRAVHPSAQSPIRNAS</sequence>
<keyword evidence="3" id="KW-1185">Reference proteome</keyword>
<dbReference type="SUPFAM" id="SSF82199">
    <property type="entry name" value="SET domain"/>
    <property type="match status" value="1"/>
</dbReference>
<accession>K0SH37</accession>
<organism evidence="2 3">
    <name type="scientific">Thalassiosira oceanica</name>
    <name type="common">Marine diatom</name>
    <dbReference type="NCBI Taxonomy" id="159749"/>
    <lineage>
        <taxon>Eukaryota</taxon>
        <taxon>Sar</taxon>
        <taxon>Stramenopiles</taxon>
        <taxon>Ochrophyta</taxon>
        <taxon>Bacillariophyta</taxon>
        <taxon>Coscinodiscophyceae</taxon>
        <taxon>Thalassiosirophycidae</taxon>
        <taxon>Thalassiosirales</taxon>
        <taxon>Thalassiosiraceae</taxon>
        <taxon>Thalassiosira</taxon>
    </lineage>
</organism>
<dbReference type="PROSITE" id="PS50280">
    <property type="entry name" value="SET"/>
    <property type="match status" value="1"/>
</dbReference>
<dbReference type="InterPro" id="IPR001214">
    <property type="entry name" value="SET_dom"/>
</dbReference>
<dbReference type="eggNOG" id="ENOG502TGC5">
    <property type="taxonomic scope" value="Eukaryota"/>
</dbReference>
<gene>
    <name evidence="2" type="ORF">THAOC_22067</name>
</gene>
<comment type="caution">
    <text evidence="2">The sequence shown here is derived from an EMBL/GenBank/DDBJ whole genome shotgun (WGS) entry which is preliminary data.</text>
</comment>
<dbReference type="InterPro" id="IPR046341">
    <property type="entry name" value="SET_dom_sf"/>
</dbReference>
<dbReference type="OrthoDB" id="47815at2759"/>
<dbReference type="Pfam" id="PF00856">
    <property type="entry name" value="SET"/>
    <property type="match status" value="1"/>
</dbReference>
<name>K0SH37_THAOC</name>
<protein>
    <recommendedName>
        <fullName evidence="1">SET domain-containing protein</fullName>
    </recommendedName>
</protein>
<evidence type="ECO:0000313" key="3">
    <source>
        <dbReference type="Proteomes" id="UP000266841"/>
    </source>
</evidence>
<evidence type="ECO:0000259" key="1">
    <source>
        <dbReference type="PROSITE" id="PS50280"/>
    </source>
</evidence>
<feature type="domain" description="SET" evidence="1">
    <location>
        <begin position="194"/>
        <end position="334"/>
    </location>
</feature>
<dbReference type="CDD" id="cd10527">
    <property type="entry name" value="SET_LSMT"/>
    <property type="match status" value="1"/>
</dbReference>
<dbReference type="Gene3D" id="3.90.1410.10">
    <property type="entry name" value="set domain protein methyltransferase, domain 1"/>
    <property type="match status" value="1"/>
</dbReference>
<dbReference type="GO" id="GO:0005634">
    <property type="term" value="C:nucleus"/>
    <property type="evidence" value="ECO:0007669"/>
    <property type="project" value="TreeGrafter"/>
</dbReference>
<dbReference type="Proteomes" id="UP000266841">
    <property type="component" value="Unassembled WGS sequence"/>
</dbReference>
<reference evidence="2 3" key="1">
    <citation type="journal article" date="2012" name="Genome Biol.">
        <title>Genome and low-iron response of an oceanic diatom adapted to chronic iron limitation.</title>
        <authorList>
            <person name="Lommer M."/>
            <person name="Specht M."/>
            <person name="Roy A.S."/>
            <person name="Kraemer L."/>
            <person name="Andreson R."/>
            <person name="Gutowska M.A."/>
            <person name="Wolf J."/>
            <person name="Bergner S.V."/>
            <person name="Schilhabel M.B."/>
            <person name="Klostermeier U.C."/>
            <person name="Beiko R.G."/>
            <person name="Rosenstiel P."/>
            <person name="Hippler M."/>
            <person name="Laroche J."/>
        </authorList>
    </citation>
    <scope>NUCLEOTIDE SEQUENCE [LARGE SCALE GENOMIC DNA]</scope>
    <source>
        <strain evidence="2 3">CCMP1005</strain>
    </source>
</reference>
<dbReference type="PANTHER" id="PTHR13271">
    <property type="entry name" value="UNCHARACTERIZED PUTATIVE METHYLTRANSFERASE"/>
    <property type="match status" value="1"/>
</dbReference>
<dbReference type="EMBL" id="AGNL01026874">
    <property type="protein sequence ID" value="EJK57852.1"/>
    <property type="molecule type" value="Genomic_DNA"/>
</dbReference>
<dbReference type="OMA" id="RPSWDIA"/>
<dbReference type="AlphaFoldDB" id="K0SH37"/>
<proteinExistence type="predicted"/>
<dbReference type="GO" id="GO:0016279">
    <property type="term" value="F:protein-lysine N-methyltransferase activity"/>
    <property type="evidence" value="ECO:0007669"/>
    <property type="project" value="TreeGrafter"/>
</dbReference>